<evidence type="ECO:0000256" key="3">
    <source>
        <dbReference type="ARBA" id="ARBA00022553"/>
    </source>
</evidence>
<dbReference type="Gene3D" id="3.30.565.10">
    <property type="entry name" value="Histidine kinase-like ATPase, C-terminal domain"/>
    <property type="match status" value="1"/>
</dbReference>
<feature type="domain" description="Signal transduction histidine kinase subgroup 3 dimerisation and phosphoacceptor" evidence="10">
    <location>
        <begin position="146"/>
        <end position="198"/>
    </location>
</feature>
<evidence type="ECO:0000259" key="9">
    <source>
        <dbReference type="Pfam" id="PF02518"/>
    </source>
</evidence>
<dbReference type="EC" id="2.7.13.3" evidence="2"/>
<sequence>MSVLPTGRDDLLAGVAAIRPGPGGVHLVQLCQWLRSGLGVARVRLVLTDGSEFAWPGDAVPAGRHRRWVRLTAGREKAGDLYLEHRFRSLGRRRERLLTEVGDLLGPMLRGVVVQNELDRSLESARGHAERVAAVRRRAFGERVAERREIERDLHDGAQHHLVALGMTLGLLELYARNNDPAGQQNQLRRLRKGLDRAENALYLTATGGSPLLQEAGVYPALTAEFNDAGAQIRLEVSEWDTTRRYEVAVELAVYFICLEAVNNARKYAGGAEVVVRLANSPAGLAFSVTDTGPGLEAGDLQGSSGMANIRRRIVAVGGRLQVRSAPGAGTAVHGFIPF</sequence>
<gene>
    <name evidence="11" type="ORF">GCM10022223_43920</name>
</gene>
<keyword evidence="4" id="KW-0808">Transferase</keyword>
<keyword evidence="12" id="KW-1185">Reference proteome</keyword>
<reference evidence="12" key="1">
    <citation type="journal article" date="2019" name="Int. J. Syst. Evol. Microbiol.">
        <title>The Global Catalogue of Microorganisms (GCM) 10K type strain sequencing project: providing services to taxonomists for standard genome sequencing and annotation.</title>
        <authorList>
            <consortium name="The Broad Institute Genomics Platform"/>
            <consortium name="The Broad Institute Genome Sequencing Center for Infectious Disease"/>
            <person name="Wu L."/>
            <person name="Ma J."/>
        </authorList>
    </citation>
    <scope>NUCLEOTIDE SEQUENCE [LARGE SCALE GENOMIC DNA]</scope>
    <source>
        <strain evidence="12">JCM 16902</strain>
    </source>
</reference>
<comment type="catalytic activity">
    <reaction evidence="1">
        <text>ATP + protein L-histidine = ADP + protein N-phospho-L-histidine.</text>
        <dbReference type="EC" id="2.7.13.3"/>
    </reaction>
</comment>
<comment type="caution">
    <text evidence="11">The sequence shown here is derived from an EMBL/GenBank/DDBJ whole genome shotgun (WGS) entry which is preliminary data.</text>
</comment>
<evidence type="ECO:0000256" key="4">
    <source>
        <dbReference type="ARBA" id="ARBA00022679"/>
    </source>
</evidence>
<evidence type="ECO:0000256" key="7">
    <source>
        <dbReference type="ARBA" id="ARBA00022840"/>
    </source>
</evidence>
<evidence type="ECO:0000313" key="12">
    <source>
        <dbReference type="Proteomes" id="UP001501074"/>
    </source>
</evidence>
<keyword evidence="5" id="KW-0547">Nucleotide-binding</keyword>
<accession>A0ABP6ZY74</accession>
<evidence type="ECO:0000259" key="10">
    <source>
        <dbReference type="Pfam" id="PF07730"/>
    </source>
</evidence>
<feature type="domain" description="Histidine kinase/HSP90-like ATPase" evidence="9">
    <location>
        <begin position="251"/>
        <end position="338"/>
    </location>
</feature>
<keyword evidence="8" id="KW-0902">Two-component regulatory system</keyword>
<keyword evidence="6" id="KW-0418">Kinase</keyword>
<dbReference type="Pfam" id="PF02518">
    <property type="entry name" value="HATPase_c"/>
    <property type="match status" value="1"/>
</dbReference>
<dbReference type="Proteomes" id="UP001501074">
    <property type="component" value="Unassembled WGS sequence"/>
</dbReference>
<evidence type="ECO:0000313" key="11">
    <source>
        <dbReference type="EMBL" id="GAA3622230.1"/>
    </source>
</evidence>
<keyword evidence="3" id="KW-0597">Phosphoprotein</keyword>
<dbReference type="CDD" id="cd16917">
    <property type="entry name" value="HATPase_UhpB-NarQ-NarX-like"/>
    <property type="match status" value="1"/>
</dbReference>
<proteinExistence type="predicted"/>
<protein>
    <recommendedName>
        <fullName evidence="2">histidine kinase</fullName>
        <ecNumber evidence="2">2.7.13.3</ecNumber>
    </recommendedName>
</protein>
<dbReference type="SUPFAM" id="SSF55874">
    <property type="entry name" value="ATPase domain of HSP90 chaperone/DNA topoisomerase II/histidine kinase"/>
    <property type="match status" value="1"/>
</dbReference>
<dbReference type="InterPro" id="IPR050482">
    <property type="entry name" value="Sensor_HK_TwoCompSys"/>
</dbReference>
<dbReference type="Gene3D" id="1.20.5.1930">
    <property type="match status" value="1"/>
</dbReference>
<evidence type="ECO:0000256" key="1">
    <source>
        <dbReference type="ARBA" id="ARBA00000085"/>
    </source>
</evidence>
<evidence type="ECO:0000256" key="5">
    <source>
        <dbReference type="ARBA" id="ARBA00022741"/>
    </source>
</evidence>
<organism evidence="11 12">
    <name type="scientific">Kineosporia mesophila</name>
    <dbReference type="NCBI Taxonomy" id="566012"/>
    <lineage>
        <taxon>Bacteria</taxon>
        <taxon>Bacillati</taxon>
        <taxon>Actinomycetota</taxon>
        <taxon>Actinomycetes</taxon>
        <taxon>Kineosporiales</taxon>
        <taxon>Kineosporiaceae</taxon>
        <taxon>Kineosporia</taxon>
    </lineage>
</organism>
<evidence type="ECO:0000256" key="6">
    <source>
        <dbReference type="ARBA" id="ARBA00022777"/>
    </source>
</evidence>
<name>A0ABP6ZY74_9ACTN</name>
<dbReference type="EMBL" id="BAAAZO010000009">
    <property type="protein sequence ID" value="GAA3622230.1"/>
    <property type="molecule type" value="Genomic_DNA"/>
</dbReference>
<dbReference type="InterPro" id="IPR011712">
    <property type="entry name" value="Sig_transdc_His_kin_sub3_dim/P"/>
</dbReference>
<keyword evidence="7" id="KW-0067">ATP-binding</keyword>
<evidence type="ECO:0000256" key="8">
    <source>
        <dbReference type="ARBA" id="ARBA00023012"/>
    </source>
</evidence>
<dbReference type="Pfam" id="PF07730">
    <property type="entry name" value="HisKA_3"/>
    <property type="match status" value="1"/>
</dbReference>
<dbReference type="PANTHER" id="PTHR24421:SF10">
    <property type="entry name" value="NITRATE_NITRITE SENSOR PROTEIN NARQ"/>
    <property type="match status" value="1"/>
</dbReference>
<dbReference type="RefSeq" id="WP_231481096.1">
    <property type="nucleotide sequence ID" value="NZ_BAAAZO010000009.1"/>
</dbReference>
<evidence type="ECO:0000256" key="2">
    <source>
        <dbReference type="ARBA" id="ARBA00012438"/>
    </source>
</evidence>
<dbReference type="InterPro" id="IPR036890">
    <property type="entry name" value="HATPase_C_sf"/>
</dbReference>
<dbReference type="InterPro" id="IPR003594">
    <property type="entry name" value="HATPase_dom"/>
</dbReference>
<dbReference type="PANTHER" id="PTHR24421">
    <property type="entry name" value="NITRATE/NITRITE SENSOR PROTEIN NARX-RELATED"/>
    <property type="match status" value="1"/>
</dbReference>